<dbReference type="Gene3D" id="3.40.50.410">
    <property type="entry name" value="von Willebrand factor, type A domain"/>
    <property type="match status" value="1"/>
</dbReference>
<dbReference type="Pfam" id="PF13519">
    <property type="entry name" value="VWA_2"/>
    <property type="match status" value="1"/>
</dbReference>
<feature type="compositionally biased region" description="Low complexity" evidence="2">
    <location>
        <begin position="488"/>
        <end position="558"/>
    </location>
</feature>
<dbReference type="Pfam" id="PF00515">
    <property type="entry name" value="TPR_1"/>
    <property type="match status" value="1"/>
</dbReference>
<accession>A0A3E0TPC7</accession>
<proteinExistence type="predicted"/>
<dbReference type="SUPFAM" id="SSF53300">
    <property type="entry name" value="vWA-like"/>
    <property type="match status" value="1"/>
</dbReference>
<dbReference type="PANTHER" id="PTHR22550">
    <property type="entry name" value="SPORE GERMINATION PROTEIN"/>
    <property type="match status" value="1"/>
</dbReference>
<sequence>MTEFHFIRPLWLLALIALPVIVWLIKRLQVSHSSWSSILPPHLAARMMEQGGPSKGLSVIPACVMYALAILALAGPTWQKLPQPVYQVERGSVIVMDMSYSMYATDLSPNRLTRARFKAVDLLDSLNEGDIGLVAYAGDAFVISPLTQDINNIKLLLPSLSPELMPALGSNPLAALDLAQQMLANAGHVEGDIYWFTDGIDQEDIRDLNDWSAQYPHTVNILGIGSRQGAPIKLPNGELLKDDRGAIVVPRLSDQYLYGVAGKSSGEYQTIRNDNADVEALINNAKLAQEKNESPEELASSEQNLGDQNLGDQWQEAGPYLLVAVLLLLLPYFRRGVLLGLLPAALLLTPSEQALALDWQSLWQTKDQQGQKAFDQQAFEQAAKTFNDPMWKGSAMYKAGDFQGAAKAFAELDSAQGYYNQGNALAKMQQFDEAINAYEQALAMSPEHSDAKANKALIEELKNQQQNQQNSDNDSEQNADNSSDKESQQQGDDSQGDQSQNQQDQQSDAEQNNEQSSDQQDSAQQNSDQQNNAQENNEQNNSQQDQSPPDSGSQQPEPSDSENTPENEQAGDPQAQQSQAPEETNQQAQAGSLGDPQDQEQAQKHQQLLKKVTDDPYLLLRNKMQLEYQKRRQEGSNNGVKKKW</sequence>
<evidence type="ECO:0000313" key="6">
    <source>
        <dbReference type="Proteomes" id="UP000256478"/>
    </source>
</evidence>
<feature type="transmembrane region" description="Helical" evidence="3">
    <location>
        <begin position="6"/>
        <end position="25"/>
    </location>
</feature>
<dbReference type="Proteomes" id="UP000256478">
    <property type="component" value="Unassembled WGS sequence"/>
</dbReference>
<dbReference type="CDD" id="cd00198">
    <property type="entry name" value="vWFA"/>
    <property type="match status" value="1"/>
</dbReference>
<evidence type="ECO:0000256" key="1">
    <source>
        <dbReference type="PROSITE-ProRule" id="PRU00339"/>
    </source>
</evidence>
<name>A0A3E0TPC7_9GAMM</name>
<dbReference type="InterPro" id="IPR019734">
    <property type="entry name" value="TPR_rpt"/>
</dbReference>
<dbReference type="AlphaFoldDB" id="A0A3E0TPC7"/>
<dbReference type="InterPro" id="IPR036465">
    <property type="entry name" value="vWFA_dom_sf"/>
</dbReference>
<comment type="caution">
    <text evidence="5">The sequence shown here is derived from an EMBL/GenBank/DDBJ whole genome shotgun (WGS) entry which is preliminary data.</text>
</comment>
<feature type="domain" description="VWFA" evidence="4">
    <location>
        <begin position="91"/>
        <end position="285"/>
    </location>
</feature>
<dbReference type="Gene3D" id="1.25.40.10">
    <property type="entry name" value="Tetratricopeptide repeat domain"/>
    <property type="match status" value="1"/>
</dbReference>
<evidence type="ECO:0000259" key="4">
    <source>
        <dbReference type="PROSITE" id="PS50234"/>
    </source>
</evidence>
<dbReference type="SMART" id="SM00028">
    <property type="entry name" value="TPR"/>
    <property type="match status" value="1"/>
</dbReference>
<dbReference type="InterPro" id="IPR002035">
    <property type="entry name" value="VWF_A"/>
</dbReference>
<keyword evidence="3" id="KW-1133">Transmembrane helix</keyword>
<dbReference type="PROSITE" id="PS50234">
    <property type="entry name" value="VWFA"/>
    <property type="match status" value="1"/>
</dbReference>
<feature type="repeat" description="TPR" evidence="1">
    <location>
        <begin position="415"/>
        <end position="448"/>
    </location>
</feature>
<dbReference type="OrthoDB" id="9807628at2"/>
<dbReference type="RefSeq" id="WP_116007281.1">
    <property type="nucleotide sequence ID" value="NZ_QUOU01000001.1"/>
</dbReference>
<organism evidence="5 6">
    <name type="scientific">Thalassotalea euphylliae</name>
    <dbReference type="NCBI Taxonomy" id="1655234"/>
    <lineage>
        <taxon>Bacteria</taxon>
        <taxon>Pseudomonadati</taxon>
        <taxon>Pseudomonadota</taxon>
        <taxon>Gammaproteobacteria</taxon>
        <taxon>Alteromonadales</taxon>
        <taxon>Colwelliaceae</taxon>
        <taxon>Thalassotalea</taxon>
    </lineage>
</organism>
<reference evidence="5 6" key="1">
    <citation type="submission" date="2018-08" db="EMBL/GenBank/DDBJ databases">
        <title>Thalassotalea euphylliae genome.</title>
        <authorList>
            <person name="Summers S."/>
            <person name="Rice S.A."/>
            <person name="Freckelton M.L."/>
            <person name="Nedved B.T."/>
            <person name="Hadfield M.G."/>
        </authorList>
    </citation>
    <scope>NUCLEOTIDE SEQUENCE [LARGE SCALE GENOMIC DNA]</scope>
    <source>
        <strain evidence="5 6">H1</strain>
    </source>
</reference>
<dbReference type="InterPro" id="IPR011990">
    <property type="entry name" value="TPR-like_helical_dom_sf"/>
</dbReference>
<dbReference type="EMBL" id="QUOU01000001">
    <property type="protein sequence ID" value="REL26160.1"/>
    <property type="molecule type" value="Genomic_DNA"/>
</dbReference>
<evidence type="ECO:0000313" key="5">
    <source>
        <dbReference type="EMBL" id="REL26160.1"/>
    </source>
</evidence>
<dbReference type="SMART" id="SM00327">
    <property type="entry name" value="VWA"/>
    <property type="match status" value="1"/>
</dbReference>
<feature type="region of interest" description="Disordered" evidence="2">
    <location>
        <begin position="462"/>
        <end position="617"/>
    </location>
</feature>
<feature type="compositionally biased region" description="Low complexity" evidence="2">
    <location>
        <begin position="463"/>
        <end position="481"/>
    </location>
</feature>
<protein>
    <submittedName>
        <fullName evidence="5">VWA domain-containing protein</fullName>
    </submittedName>
</protein>
<dbReference type="PROSITE" id="PS50293">
    <property type="entry name" value="TPR_REGION"/>
    <property type="match status" value="1"/>
</dbReference>
<keyword evidence="1" id="KW-0802">TPR repeat</keyword>
<dbReference type="InterPro" id="IPR050768">
    <property type="entry name" value="UPF0353/GerABKA_families"/>
</dbReference>
<feature type="compositionally biased region" description="Polar residues" evidence="2">
    <location>
        <begin position="574"/>
        <end position="590"/>
    </location>
</feature>
<keyword evidence="3" id="KW-0472">Membrane</keyword>
<evidence type="ECO:0000256" key="2">
    <source>
        <dbReference type="SAM" id="MobiDB-lite"/>
    </source>
</evidence>
<keyword evidence="3" id="KW-0812">Transmembrane</keyword>
<gene>
    <name evidence="5" type="ORF">DXX93_05905</name>
</gene>
<dbReference type="SUPFAM" id="SSF48452">
    <property type="entry name" value="TPR-like"/>
    <property type="match status" value="1"/>
</dbReference>
<dbReference type="PROSITE" id="PS50005">
    <property type="entry name" value="TPR"/>
    <property type="match status" value="1"/>
</dbReference>
<feature type="transmembrane region" description="Helical" evidence="3">
    <location>
        <begin position="56"/>
        <end position="78"/>
    </location>
</feature>
<dbReference type="PANTHER" id="PTHR22550:SF14">
    <property type="entry name" value="VWFA DOMAIN-CONTAINING PROTEIN"/>
    <property type="match status" value="1"/>
</dbReference>
<evidence type="ECO:0000256" key="3">
    <source>
        <dbReference type="SAM" id="Phobius"/>
    </source>
</evidence>